<evidence type="ECO:0000256" key="1">
    <source>
        <dbReference type="SAM" id="MobiDB-lite"/>
    </source>
</evidence>
<feature type="compositionally biased region" description="Basic and acidic residues" evidence="1">
    <location>
        <begin position="28"/>
        <end position="37"/>
    </location>
</feature>
<organism evidence="2 3">
    <name type="scientific">Protea cynaroides</name>
    <dbReference type="NCBI Taxonomy" id="273540"/>
    <lineage>
        <taxon>Eukaryota</taxon>
        <taxon>Viridiplantae</taxon>
        <taxon>Streptophyta</taxon>
        <taxon>Embryophyta</taxon>
        <taxon>Tracheophyta</taxon>
        <taxon>Spermatophyta</taxon>
        <taxon>Magnoliopsida</taxon>
        <taxon>Proteales</taxon>
        <taxon>Proteaceae</taxon>
        <taxon>Protea</taxon>
    </lineage>
</organism>
<gene>
    <name evidence="2" type="ORF">NE237_031178</name>
</gene>
<proteinExistence type="predicted"/>
<dbReference type="InterPro" id="IPR007789">
    <property type="entry name" value="DUF688"/>
</dbReference>
<feature type="compositionally biased region" description="Basic and acidic residues" evidence="1">
    <location>
        <begin position="71"/>
        <end position="83"/>
    </location>
</feature>
<evidence type="ECO:0000313" key="2">
    <source>
        <dbReference type="EMBL" id="KAJ4980341.1"/>
    </source>
</evidence>
<dbReference type="OrthoDB" id="677721at2759"/>
<dbReference type="PANTHER" id="PTHR33671">
    <property type="entry name" value="N-METHYLTRANSFERASE, PUTATIVE (DUF688)-RELATED"/>
    <property type="match status" value="1"/>
</dbReference>
<evidence type="ECO:0000313" key="3">
    <source>
        <dbReference type="Proteomes" id="UP001141806"/>
    </source>
</evidence>
<comment type="caution">
    <text evidence="2">The sequence shown here is derived from an EMBL/GenBank/DDBJ whole genome shotgun (WGS) entry which is preliminary data.</text>
</comment>
<feature type="region of interest" description="Disordered" evidence="1">
    <location>
        <begin position="1"/>
        <end position="37"/>
    </location>
</feature>
<feature type="region of interest" description="Disordered" evidence="1">
    <location>
        <begin position="65"/>
        <end position="129"/>
    </location>
</feature>
<name>A0A9Q0L1K8_9MAGN</name>
<dbReference type="Proteomes" id="UP001141806">
    <property type="component" value="Unassembled WGS sequence"/>
</dbReference>
<accession>A0A9Q0L1K8</accession>
<feature type="compositionally biased region" description="Polar residues" evidence="1">
    <location>
        <begin position="114"/>
        <end position="129"/>
    </location>
</feature>
<feature type="region of interest" description="Disordered" evidence="1">
    <location>
        <begin position="561"/>
        <end position="593"/>
    </location>
</feature>
<dbReference type="AlphaFoldDB" id="A0A9Q0L1K8"/>
<keyword evidence="3" id="KW-1185">Reference proteome</keyword>
<dbReference type="PANTHER" id="PTHR33671:SF2">
    <property type="entry name" value="N-METHYLTRANSFERASE, PUTATIVE (DUF688)-RELATED"/>
    <property type="match status" value="1"/>
</dbReference>
<reference evidence="2" key="1">
    <citation type="journal article" date="2023" name="Plant J.">
        <title>The genome of the king protea, Protea cynaroides.</title>
        <authorList>
            <person name="Chang J."/>
            <person name="Duong T.A."/>
            <person name="Schoeman C."/>
            <person name="Ma X."/>
            <person name="Roodt D."/>
            <person name="Barker N."/>
            <person name="Li Z."/>
            <person name="Van de Peer Y."/>
            <person name="Mizrachi E."/>
        </authorList>
    </citation>
    <scope>NUCLEOTIDE SEQUENCE</scope>
    <source>
        <tissue evidence="2">Young leaves</tissue>
    </source>
</reference>
<dbReference type="Pfam" id="PF05097">
    <property type="entry name" value="DUF688"/>
    <property type="match status" value="1"/>
</dbReference>
<dbReference type="EMBL" id="JAMYWD010000001">
    <property type="protein sequence ID" value="KAJ4980341.1"/>
    <property type="molecule type" value="Genomic_DNA"/>
</dbReference>
<protein>
    <submittedName>
        <fullName evidence="2">Uncharacterized protein</fullName>
    </submittedName>
</protein>
<sequence length="692" mass="77151">MEEKQLDFNAPLISVRRFSSTTTSSEGNDSKRVENSRSKIHYLPYYKPDIKSGPIRNAGAVPFLWEQTPGRPKDGGPRARLLERPPLAPKLPPGRVLHVKQQPMNSESEDKNVVSPQTSNVLPSRQRASYLSDNVTKLDSSKEIVKKGKDAETEEDEDDTFTDALETLSRTESLFLNCSLSGVSGLDGPDIKPSGTFSTDPQTRDFMMGRFLPAAKAVAAETPQYASRRQPLALEHPRQVTKVVNGERQHPFNQYRPNLLPQYTQDIVEEESEDEEDDDGYDDTGHLSEKVCGLFPRFCLKNSIFLLNPVPGVKFRSRAPMSSAGKVRTQAKTYAGTHSYKDDEHTWDAVYKHKFVRELKPPGLLDDKSKLTNESNRLTDWSDSQTPEGSFPSRHSVGVGISPYRNEAPQTLFHEGSGFLGIPKEVKNYKAAGFNSSNTGYNNSLETLSHHSSKQGSGPLSPMVEKTLYVDSLQLVETPNSSSGSSDMRGFFDITDKDSEVPAESKGRDETLTVQSCLRNVKDLKISKERGIFQPKILEVDTDPSSSDRSTPRWNVDSIESFRQDGSCDQESRPVVSSEIPADRKLDFSDPQSLNSVDRGNLYAISLRSPLPLPLPKSPSESWLGRTLPSFSSRNPSLRSYQGSQFHLKKQGTKISSDSPKWETIVKTSNVHNEHSRFSQELITSVSRQSET</sequence>